<dbReference type="EMBL" id="KC821618">
    <property type="protein sequence ID" value="AGO48376.1"/>
    <property type="molecule type" value="Genomic_DNA"/>
</dbReference>
<reference evidence="1 2" key="1">
    <citation type="journal article" date="2013" name="Proc. Natl. Acad. Sci. U.S.A.">
        <title>Twelve previously unknown phage genera are ubiquitous in global oceans.</title>
        <authorList>
            <person name="Holmfeldt K."/>
            <person name="Solonenko N."/>
            <person name="Shah M."/>
            <person name="Corrier K."/>
            <person name="Riemann L."/>
            <person name="Verberkmoes N.C."/>
            <person name="Sullivan M.B."/>
        </authorList>
    </citation>
    <scope>NUCLEOTIDE SEQUENCE [LARGE SCALE GENOMIC DNA]</scope>
    <source>
        <strain evidence="1">Phi10:1</strain>
    </source>
</reference>
<accession>R9ZZ39</accession>
<evidence type="ECO:0000313" key="1">
    <source>
        <dbReference type="EMBL" id="AGO48376.1"/>
    </source>
</evidence>
<reference evidence="2" key="2">
    <citation type="submission" date="2013-03" db="EMBL/GenBank/DDBJ databases">
        <title>The Cellulophaga phages: a novel, diverse, and globally ubiquitous model system.</title>
        <authorList>
            <person name="Holmfeldt K."/>
            <person name="Solonenko N."/>
            <person name="Shah M."/>
            <person name="Corrier K."/>
            <person name="Riemann L."/>
            <person name="VerBerkmoes N.C."/>
            <person name="Sullivan M.B."/>
        </authorList>
    </citation>
    <scope>NUCLEOTIDE SEQUENCE [LARGE SCALE GENOMIC DNA]</scope>
</reference>
<dbReference type="RefSeq" id="YP_008241954.1">
    <property type="nucleotide sequence ID" value="NC_021802.1"/>
</dbReference>
<dbReference type="KEGG" id="vg:16797060"/>
<sequence length="147" mass="17351">MNIEIDYTFAVRLKSLVDSLEPQDACSEDEINSFKHYAETMLRQQCVETTDSSEIDYLKRVGVYDKYNKPLLTTYDGFRFYSLTSNFRLFSCMKDVKNGESILSFRLDRCNNKDRHYFLDKDVCEKYINDNRKSYSLNDTSNTTRTS</sequence>
<dbReference type="Proteomes" id="UP000014711">
    <property type="component" value="Segment"/>
</dbReference>
<evidence type="ECO:0000313" key="2">
    <source>
        <dbReference type="Proteomes" id="UP000014711"/>
    </source>
</evidence>
<keyword evidence="2" id="KW-1185">Reference proteome</keyword>
<proteinExistence type="predicted"/>
<protein>
    <submittedName>
        <fullName evidence="1">Uncharacterized protein</fullName>
    </submittedName>
</protein>
<dbReference type="GeneID" id="16797060"/>
<dbReference type="OrthoDB" id="37755at10239"/>
<organism evidence="1 2">
    <name type="scientific">Cellulophaga phage phi10:1</name>
    <dbReference type="NCBI Taxonomy" id="1327981"/>
    <lineage>
        <taxon>Viruses</taxon>
        <taxon>Duplodnaviria</taxon>
        <taxon>Heunggongvirae</taxon>
        <taxon>Uroviricota</taxon>
        <taxon>Caudoviricetes</taxon>
        <taxon>Assiduviridae</taxon>
        <taxon>Cebadecemvirus</taxon>
        <taxon>Cebadecemvirus phi10una</taxon>
    </lineage>
</organism>
<gene>
    <name evidence="1" type="ORF">Phi10:1_gp035</name>
</gene>
<name>R9ZZ39_9CAUD</name>